<dbReference type="InterPro" id="IPR012341">
    <property type="entry name" value="6hp_glycosidase-like_sf"/>
</dbReference>
<protein>
    <recommendedName>
        <fullName evidence="2">Alpha-L-rhamnosidase six-hairpin glycosidase domain-containing protein</fullName>
    </recommendedName>
</protein>
<evidence type="ECO:0000313" key="1">
    <source>
        <dbReference type="EMBL" id="SUZ49869.1"/>
    </source>
</evidence>
<organism evidence="1">
    <name type="scientific">marine metagenome</name>
    <dbReference type="NCBI Taxonomy" id="408172"/>
    <lineage>
        <taxon>unclassified sequences</taxon>
        <taxon>metagenomes</taxon>
        <taxon>ecological metagenomes</taxon>
    </lineage>
</organism>
<dbReference type="SUPFAM" id="SSF48208">
    <property type="entry name" value="Six-hairpin glycosidases"/>
    <property type="match status" value="1"/>
</dbReference>
<proteinExistence type="predicted"/>
<reference evidence="1" key="1">
    <citation type="submission" date="2018-05" db="EMBL/GenBank/DDBJ databases">
        <authorList>
            <person name="Lanie J.A."/>
            <person name="Ng W.-L."/>
            <person name="Kazmierczak K.M."/>
            <person name="Andrzejewski T.M."/>
            <person name="Davidsen T.M."/>
            <person name="Wayne K.J."/>
            <person name="Tettelin H."/>
            <person name="Glass J.I."/>
            <person name="Rusch D."/>
            <person name="Podicherti R."/>
            <person name="Tsui H.-C.T."/>
            <person name="Winkler M.E."/>
        </authorList>
    </citation>
    <scope>NUCLEOTIDE SEQUENCE</scope>
</reference>
<accession>A0A381N5Y8</accession>
<dbReference type="InterPro" id="IPR008928">
    <property type="entry name" value="6-hairpin_glycosidase_sf"/>
</dbReference>
<name>A0A381N5Y8_9ZZZZ</name>
<dbReference type="EMBL" id="UINC01000140">
    <property type="protein sequence ID" value="SUZ49869.1"/>
    <property type="molecule type" value="Genomic_DNA"/>
</dbReference>
<feature type="non-terminal residue" evidence="1">
    <location>
        <position position="1"/>
    </location>
</feature>
<evidence type="ECO:0008006" key="2">
    <source>
        <dbReference type="Google" id="ProtNLM"/>
    </source>
</evidence>
<sequence length="520" mass="59233">VFHRLFETTSTFLQQDVMELVVDGRRVSGFRTPDAKSIWIRDHCDMLRMGRYFHNDAVSVVEHFAETQSASGRIFDYFTTFPEKLPCERENWTKYVRVPVEADVEYRFVKAAWLAWQACSDDEWIRKLLPVMDRALSYILSHPWYWDAELGLVKRAYTIDTWDFAYTAGRHEWLQFQIDDNTFWGIMHGDNSGYYEAFQILAGLYVYFGQQDRGAYWTHQADELKARANEVCWNGTFYTHFVKRTPITISGVDESKQLSLSNPMDVNRGLTDLKKAVSIIEEYRRRRETTAAFAEWFSIDPPFPNGIFGDEKLVQGAYVNGGIMPLVGGELARAAFENGFERYGVDILRRYWNLIGENQATYLWYFPNGAPASVETSTSPEAQPTDGWGSSAMLYALVEGLVGITDDGKGFDRVTLAPRWAAADVEDAEVQLEYPQSGKSIGYHYQAEEQAIRFAVFAEQSMASVHVLLPEGRVATQVTVSNLPTSWKNTCVQSSNYVNIDLDVERQADVLIELAAGVDS</sequence>
<dbReference type="GO" id="GO:0005975">
    <property type="term" value="P:carbohydrate metabolic process"/>
    <property type="evidence" value="ECO:0007669"/>
    <property type="project" value="InterPro"/>
</dbReference>
<gene>
    <name evidence="1" type="ORF">METZ01_LOCUS2723</name>
</gene>
<dbReference type="AlphaFoldDB" id="A0A381N5Y8"/>
<dbReference type="Gene3D" id="1.50.10.10">
    <property type="match status" value="1"/>
</dbReference>